<proteinExistence type="predicted"/>
<sequence length="158" mass="16873">MSTTPDTPSLQEQYAPHNSCFGCGPANTQGLRIRSRAEGELVVAEWTPSEHHQAFPGVLNGGIIGALLDCHCNWTAAYHLMKAQGAASPPCTVTADYAITLKRPTPMTGPVRLEAKPVEIKGDRAVIEGTLIAGGKVTALCRGTFVAVKEGHPAYHRW</sequence>
<evidence type="ECO:0000313" key="3">
    <source>
        <dbReference type="Proteomes" id="UP000321514"/>
    </source>
</evidence>
<dbReference type="RefSeq" id="WP_046712974.1">
    <property type="nucleotide sequence ID" value="NZ_BJXR01000035.1"/>
</dbReference>
<dbReference type="EMBL" id="BJXR01000035">
    <property type="protein sequence ID" value="GEN09744.1"/>
    <property type="molecule type" value="Genomic_DNA"/>
</dbReference>
<accession>A0A511T6E7</accession>
<protein>
    <submittedName>
        <fullName evidence="2">Thioesterase</fullName>
    </submittedName>
</protein>
<dbReference type="Gene3D" id="3.10.129.10">
    <property type="entry name" value="Hotdog Thioesterase"/>
    <property type="match status" value="1"/>
</dbReference>
<dbReference type="GO" id="GO:0016790">
    <property type="term" value="F:thiolester hydrolase activity"/>
    <property type="evidence" value="ECO:0007669"/>
    <property type="project" value="UniProtKB-ARBA"/>
</dbReference>
<reference evidence="2 3" key="1">
    <citation type="submission" date="2019-07" db="EMBL/GenBank/DDBJ databases">
        <title>Whole genome shotgun sequence of Myxococcus fulvus NBRC 100333.</title>
        <authorList>
            <person name="Hosoyama A."/>
            <person name="Uohara A."/>
            <person name="Ohji S."/>
            <person name="Ichikawa N."/>
        </authorList>
    </citation>
    <scope>NUCLEOTIDE SEQUENCE [LARGE SCALE GENOMIC DNA]</scope>
    <source>
        <strain evidence="2 3">NBRC 100333</strain>
    </source>
</reference>
<evidence type="ECO:0000259" key="1">
    <source>
        <dbReference type="Pfam" id="PF03061"/>
    </source>
</evidence>
<dbReference type="Proteomes" id="UP000321514">
    <property type="component" value="Unassembled WGS sequence"/>
</dbReference>
<dbReference type="OrthoDB" id="5505920at2"/>
<name>A0A511T6E7_MYXFU</name>
<dbReference type="CDD" id="cd03443">
    <property type="entry name" value="PaaI_thioesterase"/>
    <property type="match status" value="1"/>
</dbReference>
<dbReference type="Pfam" id="PF03061">
    <property type="entry name" value="4HBT"/>
    <property type="match status" value="1"/>
</dbReference>
<dbReference type="STRING" id="1334629.MFUL124B02_17110"/>
<comment type="caution">
    <text evidence="2">The sequence shown here is derived from an EMBL/GenBank/DDBJ whole genome shotgun (WGS) entry which is preliminary data.</text>
</comment>
<dbReference type="InterPro" id="IPR006683">
    <property type="entry name" value="Thioestr_dom"/>
</dbReference>
<evidence type="ECO:0000313" key="2">
    <source>
        <dbReference type="EMBL" id="GEN09744.1"/>
    </source>
</evidence>
<dbReference type="InterPro" id="IPR029069">
    <property type="entry name" value="HotDog_dom_sf"/>
</dbReference>
<feature type="domain" description="Thioesterase" evidence="1">
    <location>
        <begin position="57"/>
        <end position="135"/>
    </location>
</feature>
<dbReference type="AlphaFoldDB" id="A0A511T6E7"/>
<organism evidence="2 3">
    <name type="scientific">Myxococcus fulvus</name>
    <dbReference type="NCBI Taxonomy" id="33"/>
    <lineage>
        <taxon>Bacteria</taxon>
        <taxon>Pseudomonadati</taxon>
        <taxon>Myxococcota</taxon>
        <taxon>Myxococcia</taxon>
        <taxon>Myxococcales</taxon>
        <taxon>Cystobacterineae</taxon>
        <taxon>Myxococcaceae</taxon>
        <taxon>Myxococcus</taxon>
    </lineage>
</organism>
<dbReference type="SUPFAM" id="SSF54637">
    <property type="entry name" value="Thioesterase/thiol ester dehydrase-isomerase"/>
    <property type="match status" value="1"/>
</dbReference>
<gene>
    <name evidence="2" type="ORF">MFU01_47810</name>
</gene>